<dbReference type="InterPro" id="IPR051114">
    <property type="entry name" value="Mito_RNA_Proc_CCM1"/>
</dbReference>
<dbReference type="OrthoDB" id="185373at2759"/>
<dbReference type="Gene3D" id="1.25.40.10">
    <property type="entry name" value="Tetratricopeptide repeat domain"/>
    <property type="match status" value="5"/>
</dbReference>
<dbReference type="InterPro" id="IPR002885">
    <property type="entry name" value="PPR_rpt"/>
</dbReference>
<feature type="compositionally biased region" description="Basic residues" evidence="2">
    <location>
        <begin position="1"/>
        <end position="13"/>
    </location>
</feature>
<dbReference type="EMBL" id="JAFCMP010000520">
    <property type="protein sequence ID" value="KAG5177935.1"/>
    <property type="molecule type" value="Genomic_DNA"/>
</dbReference>
<dbReference type="InterPro" id="IPR011990">
    <property type="entry name" value="TPR-like_helical_dom_sf"/>
</dbReference>
<sequence length="1318" mass="138697">MLRLSWKKTRRSSRSRDVQASRGVRSTTLALGLLLAAQHLSPTVGLLYSPALAVRSCQGVVTWLGCTAHATNAGAPHQQGAELQQATVSGPAAGAAAAAAAPVAAAATAAANAAAAMAGASGALQQGCVRDSLRNRRVAATAGRAVKRGASLRLAVGADRWAGTGGAARAVRRGGGGGQAVAPAVAEQWDAPQPQPAPTCATAPFARCGSDAASASRDCATRGRAAKRRCIDAHAHRGHDSDDGETAVYAHRPWRKQRRRSSGCGGGGGGSGGGSSGGGEMRADDAAAVPRAPEAVRLPSQKAIVEQLTALSDAVPMITDAQCVRVQKDGGLSACPCLPLRRIRSGVGASLCGAAASARLNACGLPLPWQSLAPKSPPCDSSARTPSSRDARRAATVLSDAIAAGVPPNAAMYNAAITVAARASYNAAITVAAQARRLPAAHALLRDMRQRGLEPTLITYNAMLDAAAKRGLEPTLITYNAMLNAAAKRDLHTDDTTPSRCTPAPDAADALHLLADMQERRLRPDNISYATAIAACGNDGMTEDALRLLDEAHTAGLAPGTYAHNAATDALIRAERWQEALLLQEHMPTITAPVLHCAHVVVGDACAARSRQCHLPKRQQTRHNRCCIRWEDALLLQERMTQRKVPWDAATWSLRVLALHSSGDHAAVLGVLNEMEERSVTWSPRVLALHGSGDHAAVLGVLNGMEECTTWSLRVLALHGSGDHAAMLAVLNEMEESRGAPRVLGAGDHAAVLGVLNEMEEVPMWSLRALALAGSGDYATALGVLSDMEEEGMMLNSRGYGAAVSSCRHAGDWRRALSLLERRRRAGAATSAATYAQAARAATGGACCRCWSRAGSQARRHDWRRALSLLERRRLELLLLALIATRLAARALSLAADGHGALLIIPCSRYPPALTLPGDWRRALSLLERRRLAGAATSAATYAQAVHAVCAAGELDRGLGLLNEMRKAHMRARADPMERREVPGVRSADRRRTRSQAQALSTKLAKKLRDRLRKLEAEAESTPLREMFTPLLAAAGAAGQWEVACSLLRRVEAESGRAPRKEHYLCVMEEHCLCATEAARKWGEWRVVLELLEEMQERHGLTPTVACYECAVRACGAARQFHAVTELLQASAAAAEHLGKAAAVPPAVLQAALQAFIAGEQPQHSMAQGLAARLSVHCAAHTRRKQRSATICAAASITPLAPPAPPRRAARSQLDAAAALLQPPAAAAAAVLPPHAAAAAALSRFVRPSPSAFAAVVKALVREERLQCAAQLVDAARAAPWWRLRGDVVLQALPPAATAAARGDAEEELQVEGVTPAR</sequence>
<dbReference type="GO" id="GO:0006396">
    <property type="term" value="P:RNA processing"/>
    <property type="evidence" value="ECO:0007669"/>
    <property type="project" value="TreeGrafter"/>
</dbReference>
<reference evidence="3" key="1">
    <citation type="submission" date="2021-02" db="EMBL/GenBank/DDBJ databases">
        <title>First Annotated Genome of the Yellow-green Alga Tribonema minus.</title>
        <authorList>
            <person name="Mahan K.M."/>
        </authorList>
    </citation>
    <scope>NUCLEOTIDE SEQUENCE</scope>
    <source>
        <strain evidence="3">UTEX B ZZ1240</strain>
    </source>
</reference>
<dbReference type="PROSITE" id="PS51375">
    <property type="entry name" value="PPR"/>
    <property type="match status" value="3"/>
</dbReference>
<feature type="region of interest" description="Disordered" evidence="2">
    <location>
        <begin position="236"/>
        <end position="288"/>
    </location>
</feature>
<feature type="repeat" description="PPR" evidence="1">
    <location>
        <begin position="525"/>
        <end position="559"/>
    </location>
</feature>
<feature type="compositionally biased region" description="Gly residues" evidence="2">
    <location>
        <begin position="263"/>
        <end position="280"/>
    </location>
</feature>
<feature type="repeat" description="PPR" evidence="1">
    <location>
        <begin position="421"/>
        <end position="455"/>
    </location>
</feature>
<dbReference type="Pfam" id="PF01535">
    <property type="entry name" value="PPR"/>
    <property type="match status" value="1"/>
</dbReference>
<accession>A0A835YQP8</accession>
<dbReference type="GO" id="GO:0003729">
    <property type="term" value="F:mRNA binding"/>
    <property type="evidence" value="ECO:0007669"/>
    <property type="project" value="TreeGrafter"/>
</dbReference>
<dbReference type="PANTHER" id="PTHR47934">
    <property type="entry name" value="PENTATRICOPEPTIDE REPEAT-CONTAINING PROTEIN PET309, MITOCHONDRIAL"/>
    <property type="match status" value="1"/>
</dbReference>
<gene>
    <name evidence="3" type="ORF">JKP88DRAFT_350531</name>
</gene>
<comment type="caution">
    <text evidence="3">The sequence shown here is derived from an EMBL/GenBank/DDBJ whole genome shotgun (WGS) entry which is preliminary data.</text>
</comment>
<dbReference type="Proteomes" id="UP000664859">
    <property type="component" value="Unassembled WGS sequence"/>
</dbReference>
<evidence type="ECO:0000313" key="3">
    <source>
        <dbReference type="EMBL" id="KAG5177935.1"/>
    </source>
</evidence>
<evidence type="ECO:0000313" key="4">
    <source>
        <dbReference type="Proteomes" id="UP000664859"/>
    </source>
</evidence>
<dbReference type="GO" id="GO:0007005">
    <property type="term" value="P:mitochondrion organization"/>
    <property type="evidence" value="ECO:0007669"/>
    <property type="project" value="TreeGrafter"/>
</dbReference>
<feature type="compositionally biased region" description="Basic and acidic residues" evidence="2">
    <location>
        <begin position="972"/>
        <end position="990"/>
    </location>
</feature>
<evidence type="ECO:0000256" key="1">
    <source>
        <dbReference type="PROSITE-ProRule" id="PRU00708"/>
    </source>
</evidence>
<dbReference type="PANTHER" id="PTHR47934:SF6">
    <property type="entry name" value="MITOCHONDRIAL GROUP I INTRON SPLICING FACTOR CCM1-RELATED"/>
    <property type="match status" value="1"/>
</dbReference>
<evidence type="ECO:0000256" key="2">
    <source>
        <dbReference type="SAM" id="MobiDB-lite"/>
    </source>
</evidence>
<name>A0A835YQP8_9STRA</name>
<protein>
    <recommendedName>
        <fullName evidence="5">Pentacotripeptide-repeat region of PRORP domain-containing protein</fullName>
    </recommendedName>
</protein>
<dbReference type="GO" id="GO:0005739">
    <property type="term" value="C:mitochondrion"/>
    <property type="evidence" value="ECO:0007669"/>
    <property type="project" value="TreeGrafter"/>
</dbReference>
<feature type="region of interest" description="Disordered" evidence="2">
    <location>
        <begin position="972"/>
        <end position="998"/>
    </location>
</feature>
<keyword evidence="4" id="KW-1185">Reference proteome</keyword>
<organism evidence="3 4">
    <name type="scientific">Tribonema minus</name>
    <dbReference type="NCBI Taxonomy" id="303371"/>
    <lineage>
        <taxon>Eukaryota</taxon>
        <taxon>Sar</taxon>
        <taxon>Stramenopiles</taxon>
        <taxon>Ochrophyta</taxon>
        <taxon>PX clade</taxon>
        <taxon>Xanthophyceae</taxon>
        <taxon>Tribonematales</taxon>
        <taxon>Tribonemataceae</taxon>
        <taxon>Tribonema</taxon>
    </lineage>
</organism>
<dbReference type="NCBIfam" id="TIGR00756">
    <property type="entry name" value="PPR"/>
    <property type="match status" value="1"/>
</dbReference>
<proteinExistence type="predicted"/>
<feature type="repeat" description="PPR" evidence="1">
    <location>
        <begin position="938"/>
        <end position="972"/>
    </location>
</feature>
<feature type="compositionally biased region" description="Basic residues" evidence="2">
    <location>
        <begin position="252"/>
        <end position="261"/>
    </location>
</feature>
<feature type="region of interest" description="Disordered" evidence="2">
    <location>
        <begin position="1"/>
        <end position="21"/>
    </location>
</feature>
<evidence type="ECO:0008006" key="5">
    <source>
        <dbReference type="Google" id="ProtNLM"/>
    </source>
</evidence>
<dbReference type="Pfam" id="PF13041">
    <property type="entry name" value="PPR_2"/>
    <property type="match status" value="1"/>
</dbReference>